<dbReference type="PROSITE" id="PS00028">
    <property type="entry name" value="ZINC_FINGER_C2H2_1"/>
    <property type="match status" value="3"/>
</dbReference>
<feature type="region of interest" description="Disordered" evidence="8">
    <location>
        <begin position="32"/>
        <end position="89"/>
    </location>
</feature>
<dbReference type="PROSITE" id="PS50157">
    <property type="entry name" value="ZINC_FINGER_C2H2_2"/>
    <property type="match status" value="3"/>
</dbReference>
<dbReference type="InParanoid" id="G2XR98"/>
<dbReference type="GO" id="GO:0008270">
    <property type="term" value="F:zinc ion binding"/>
    <property type="evidence" value="ECO:0007669"/>
    <property type="project" value="UniProtKB-KW"/>
</dbReference>
<keyword evidence="4 7" id="KW-0863">Zinc-finger</keyword>
<organism evidence="10 11">
    <name type="scientific">Botryotinia fuckeliana (strain T4)</name>
    <name type="common">Noble rot fungus</name>
    <name type="synonym">Botrytis cinerea</name>
    <dbReference type="NCBI Taxonomy" id="999810"/>
    <lineage>
        <taxon>Eukaryota</taxon>
        <taxon>Fungi</taxon>
        <taxon>Dikarya</taxon>
        <taxon>Ascomycota</taxon>
        <taxon>Pezizomycotina</taxon>
        <taxon>Leotiomycetes</taxon>
        <taxon>Helotiales</taxon>
        <taxon>Sclerotiniaceae</taxon>
        <taxon>Botrytis</taxon>
    </lineage>
</organism>
<dbReference type="GO" id="GO:0006357">
    <property type="term" value="P:regulation of transcription by RNA polymerase II"/>
    <property type="evidence" value="ECO:0007669"/>
    <property type="project" value="TreeGrafter"/>
</dbReference>
<dbReference type="EMBL" id="FQ790256">
    <property type="protein sequence ID" value="CCD43266.1"/>
    <property type="molecule type" value="Genomic_DNA"/>
</dbReference>
<evidence type="ECO:0000313" key="10">
    <source>
        <dbReference type="EMBL" id="CCD43266.1"/>
    </source>
</evidence>
<feature type="compositionally biased region" description="Polar residues" evidence="8">
    <location>
        <begin position="305"/>
        <end position="316"/>
    </location>
</feature>
<sequence>MADLDIKFLLQQKKAEKLKALEAARPTVPQAWDAKYIKTKKGHDGEYESDTNLDSDAELPANAVSPQEPDTESQSRSLTNQKPLRKDKLSQSSTILISIDSDKRRFFRPLADAITSSSGNQLGEIVLRLCVEYPDARAVVESLLAATSDESTIDNPRPLLRRSSNSKIEQSPQNITPIKKALENPLLPIVLNGEKDEQAPIIAKSARDDLKSPPAVLAVVEPSRKLPSLLQTSTSLDKSVVSEKRKREEPADAQSQKKAKPYYVIPKHPKKNVPLSENKDAIQPLKLLSSNSPRTSEHSKPKSIHSLQPVSNSGDKNNVGGEPSDKHTCSVCYQNFGLNSHLERHMRCVHKTEGEPFGCSICTKKYARRDYLYRHLTTFHTTGLRCNACGLSYGDEDILNTHMRFEHDVQAVENKKIKESPKALNSAKKQISVESIKIQKRSARSQKKPPASTAALTKLNNSLFILSFFDCVPSS</sequence>
<keyword evidence="6" id="KW-0539">Nucleus</keyword>
<evidence type="ECO:0000256" key="7">
    <source>
        <dbReference type="PROSITE-ProRule" id="PRU00042"/>
    </source>
</evidence>
<evidence type="ECO:0000259" key="9">
    <source>
        <dbReference type="PROSITE" id="PS50157"/>
    </source>
</evidence>
<evidence type="ECO:0000256" key="1">
    <source>
        <dbReference type="ARBA" id="ARBA00004123"/>
    </source>
</evidence>
<dbReference type="eggNOG" id="KOG1721">
    <property type="taxonomic scope" value="Eukaryota"/>
</dbReference>
<dbReference type="AlphaFoldDB" id="G2XR98"/>
<dbReference type="GO" id="GO:0000978">
    <property type="term" value="F:RNA polymerase II cis-regulatory region sequence-specific DNA binding"/>
    <property type="evidence" value="ECO:0007669"/>
    <property type="project" value="TreeGrafter"/>
</dbReference>
<evidence type="ECO:0000256" key="5">
    <source>
        <dbReference type="ARBA" id="ARBA00022833"/>
    </source>
</evidence>
<evidence type="ECO:0000256" key="4">
    <source>
        <dbReference type="ARBA" id="ARBA00022771"/>
    </source>
</evidence>
<reference evidence="11" key="1">
    <citation type="journal article" date="2011" name="PLoS Genet.">
        <title>Genomic analysis of the necrotrophic fungal pathogens Sclerotinia sclerotiorum and Botrytis cinerea.</title>
        <authorList>
            <person name="Amselem J."/>
            <person name="Cuomo C.A."/>
            <person name="van Kan J.A."/>
            <person name="Viaud M."/>
            <person name="Benito E.P."/>
            <person name="Couloux A."/>
            <person name="Coutinho P.M."/>
            <person name="de Vries R.P."/>
            <person name="Dyer P.S."/>
            <person name="Fillinger S."/>
            <person name="Fournier E."/>
            <person name="Gout L."/>
            <person name="Hahn M."/>
            <person name="Kohn L."/>
            <person name="Lapalu N."/>
            <person name="Plummer K.M."/>
            <person name="Pradier J.M."/>
            <person name="Quevillon E."/>
            <person name="Sharon A."/>
            <person name="Simon A."/>
            <person name="ten Have A."/>
            <person name="Tudzynski B."/>
            <person name="Tudzynski P."/>
            <person name="Wincker P."/>
            <person name="Andrew M."/>
            <person name="Anthouard V."/>
            <person name="Beever R.E."/>
            <person name="Beffa R."/>
            <person name="Benoit I."/>
            <person name="Bouzid O."/>
            <person name="Brault B."/>
            <person name="Chen Z."/>
            <person name="Choquer M."/>
            <person name="Collemare J."/>
            <person name="Cotton P."/>
            <person name="Danchin E.G."/>
            <person name="Da Silva C."/>
            <person name="Gautier A."/>
            <person name="Giraud C."/>
            <person name="Giraud T."/>
            <person name="Gonzalez C."/>
            <person name="Grossetete S."/>
            <person name="Guldener U."/>
            <person name="Henrissat B."/>
            <person name="Howlett B.J."/>
            <person name="Kodira C."/>
            <person name="Kretschmer M."/>
            <person name="Lappartient A."/>
            <person name="Leroch M."/>
            <person name="Levis C."/>
            <person name="Mauceli E."/>
            <person name="Neuveglise C."/>
            <person name="Oeser B."/>
            <person name="Pearson M."/>
            <person name="Poulain J."/>
            <person name="Poussereau N."/>
            <person name="Quesneville H."/>
            <person name="Rascle C."/>
            <person name="Schumacher J."/>
            <person name="Segurens B."/>
            <person name="Sexton A."/>
            <person name="Silva E."/>
            <person name="Sirven C."/>
            <person name="Soanes D.M."/>
            <person name="Talbot N.J."/>
            <person name="Templeton M."/>
            <person name="Yandava C."/>
            <person name="Yarden O."/>
            <person name="Zeng Q."/>
            <person name="Rollins J.A."/>
            <person name="Lebrun M.H."/>
            <person name="Dickman M."/>
        </authorList>
    </citation>
    <scope>NUCLEOTIDE SEQUENCE [LARGE SCALE GENOMIC DNA]</scope>
    <source>
        <strain evidence="11">T4</strain>
    </source>
</reference>
<feature type="compositionally biased region" description="Polar residues" evidence="8">
    <location>
        <begin position="72"/>
        <end position="82"/>
    </location>
</feature>
<feature type="compositionally biased region" description="Acidic residues" evidence="8">
    <location>
        <begin position="47"/>
        <end position="57"/>
    </location>
</feature>
<dbReference type="GO" id="GO:0005634">
    <property type="term" value="C:nucleus"/>
    <property type="evidence" value="ECO:0007669"/>
    <property type="project" value="UniProtKB-SubCell"/>
</dbReference>
<dbReference type="Proteomes" id="UP000008177">
    <property type="component" value="Unplaced contigs"/>
</dbReference>
<name>G2XR98_BOTF4</name>
<keyword evidence="5" id="KW-0862">Zinc</keyword>
<evidence type="ECO:0000256" key="6">
    <source>
        <dbReference type="ARBA" id="ARBA00023242"/>
    </source>
</evidence>
<evidence type="ECO:0000256" key="3">
    <source>
        <dbReference type="ARBA" id="ARBA00022737"/>
    </source>
</evidence>
<dbReference type="Pfam" id="PF00096">
    <property type="entry name" value="zf-C2H2"/>
    <property type="match status" value="1"/>
</dbReference>
<evidence type="ECO:0000256" key="2">
    <source>
        <dbReference type="ARBA" id="ARBA00022723"/>
    </source>
</evidence>
<dbReference type="SUPFAM" id="SSF57667">
    <property type="entry name" value="beta-beta-alpha zinc fingers"/>
    <property type="match status" value="1"/>
</dbReference>
<feature type="region of interest" description="Disordered" evidence="8">
    <location>
        <begin position="230"/>
        <end position="324"/>
    </location>
</feature>
<feature type="compositionally biased region" description="Basic and acidic residues" evidence="8">
    <location>
        <begin position="240"/>
        <end position="250"/>
    </location>
</feature>
<dbReference type="InterPro" id="IPR013087">
    <property type="entry name" value="Znf_C2H2_type"/>
</dbReference>
<dbReference type="GO" id="GO:0003700">
    <property type="term" value="F:DNA-binding transcription factor activity"/>
    <property type="evidence" value="ECO:0007669"/>
    <property type="project" value="TreeGrafter"/>
</dbReference>
<gene>
    <name evidence="10" type="ORF">BofuT4_P066740.1</name>
</gene>
<dbReference type="Gene3D" id="3.30.160.60">
    <property type="entry name" value="Classic Zinc Finger"/>
    <property type="match status" value="1"/>
</dbReference>
<dbReference type="HOGENOM" id="CLU_574893_0_0_1"/>
<dbReference type="InterPro" id="IPR036236">
    <property type="entry name" value="Znf_C2H2_sf"/>
</dbReference>
<comment type="subcellular location">
    <subcellularLocation>
        <location evidence="1">Nucleus</location>
    </subcellularLocation>
</comment>
<dbReference type="PANTHER" id="PTHR24390">
    <property type="entry name" value="ZINC FINGER PROTEIN"/>
    <property type="match status" value="1"/>
</dbReference>
<evidence type="ECO:0000256" key="8">
    <source>
        <dbReference type="SAM" id="MobiDB-lite"/>
    </source>
</evidence>
<dbReference type="SMART" id="SM00355">
    <property type="entry name" value="ZnF_C2H2"/>
    <property type="match status" value="3"/>
</dbReference>
<dbReference type="PANTHER" id="PTHR24390:SF79">
    <property type="entry name" value="ASPARAGINE-RICH ZINC FINGER PROTEIN AZF1"/>
    <property type="match status" value="1"/>
</dbReference>
<feature type="domain" description="C2H2-type" evidence="9">
    <location>
        <begin position="327"/>
        <end position="355"/>
    </location>
</feature>
<dbReference type="OrthoDB" id="4748970at2759"/>
<keyword evidence="3" id="KW-0677">Repeat</keyword>
<proteinExistence type="predicted"/>
<protein>
    <submittedName>
        <fullName evidence="10">Similar to transcription factor Zn, C2H2</fullName>
    </submittedName>
</protein>
<keyword evidence="2" id="KW-0479">Metal-binding</keyword>
<accession>G2XR98</accession>
<feature type="domain" description="C2H2-type" evidence="9">
    <location>
        <begin position="384"/>
        <end position="407"/>
    </location>
</feature>
<evidence type="ECO:0000313" key="11">
    <source>
        <dbReference type="Proteomes" id="UP000008177"/>
    </source>
</evidence>
<feature type="domain" description="C2H2-type" evidence="9">
    <location>
        <begin position="357"/>
        <end position="381"/>
    </location>
</feature>
<dbReference type="STRING" id="999810.G2XR98"/>